<dbReference type="Proteomes" id="UP000516072">
    <property type="component" value="Chromosome"/>
</dbReference>
<dbReference type="AlphaFoldDB" id="A0A7G1QCT7"/>
<name>A0A7G1QCT7_9GAMM</name>
<organism evidence="2 3">
    <name type="scientific">Candidatus Nitrosacidococcus tergens</name>
    <dbReference type="NCBI Taxonomy" id="553981"/>
    <lineage>
        <taxon>Bacteria</taxon>
        <taxon>Pseudomonadati</taxon>
        <taxon>Pseudomonadota</taxon>
        <taxon>Gammaproteobacteria</taxon>
        <taxon>Chromatiales</taxon>
        <taxon>Chromatiaceae</taxon>
        <taxon>Candidatus Nitrosacidococcus</taxon>
    </lineage>
</organism>
<keyword evidence="1" id="KW-1133">Transmembrane helix</keyword>
<keyword evidence="1" id="KW-0812">Transmembrane</keyword>
<reference evidence="2 3" key="1">
    <citation type="submission" date="2020-03" db="EMBL/GenBank/DDBJ databases">
        <authorList>
            <person name="Picone N."/>
        </authorList>
    </citation>
    <scope>NUCLEOTIDE SEQUENCE [LARGE SCALE GENOMIC DNA]</scope>
    <source>
        <strain evidence="2">NSCAC1</strain>
    </source>
</reference>
<dbReference type="EMBL" id="LR778175">
    <property type="protein sequence ID" value="CAB1277548.1"/>
    <property type="molecule type" value="Genomic_DNA"/>
</dbReference>
<accession>A0A7G1QCT7</accession>
<dbReference type="InterPro" id="IPR019253">
    <property type="entry name" value="DUF2244_TM"/>
</dbReference>
<sequence length="167" mass="19565">MISRSFIPDENKYQFTLRPNNSLSWRGMRNVILIVAATLSTISIGFSLLGLWLIFPFAGLEIIALGTGFYLCANRAQYREIITIDQDDIKILRGRKKLEEIWKFHRYWTKIRVNLPAHEWYMSRLMIGSHGNEVEIGSFLTEDERQRLAYELRKYCRSSIAESIKIT</sequence>
<dbReference type="RefSeq" id="WP_197744366.1">
    <property type="nucleotide sequence ID" value="NZ_LR778175.1"/>
</dbReference>
<dbReference type="Pfam" id="PF10003">
    <property type="entry name" value="DUF2244"/>
    <property type="match status" value="1"/>
</dbReference>
<feature type="transmembrane region" description="Helical" evidence="1">
    <location>
        <begin position="52"/>
        <end position="73"/>
    </location>
</feature>
<keyword evidence="1" id="KW-0472">Membrane</keyword>
<evidence type="ECO:0000256" key="1">
    <source>
        <dbReference type="SAM" id="Phobius"/>
    </source>
</evidence>
<feature type="transmembrane region" description="Helical" evidence="1">
    <location>
        <begin position="27"/>
        <end position="46"/>
    </location>
</feature>
<gene>
    <name evidence="2" type="ORF">NSCAC_1723</name>
</gene>
<keyword evidence="3" id="KW-1185">Reference proteome</keyword>
<evidence type="ECO:0000313" key="3">
    <source>
        <dbReference type="Proteomes" id="UP000516072"/>
    </source>
</evidence>
<dbReference type="KEGG" id="ntg:NSCAC_1723"/>
<evidence type="ECO:0000313" key="2">
    <source>
        <dbReference type="EMBL" id="CAB1277548.1"/>
    </source>
</evidence>
<proteinExistence type="predicted"/>
<protein>
    <recommendedName>
        <fullName evidence="4">Integral membrane protein</fullName>
    </recommendedName>
</protein>
<evidence type="ECO:0008006" key="4">
    <source>
        <dbReference type="Google" id="ProtNLM"/>
    </source>
</evidence>